<organism evidence="2 3">
    <name type="scientific">Candidatus Desulfatibia vada</name>
    <dbReference type="NCBI Taxonomy" id="2841696"/>
    <lineage>
        <taxon>Bacteria</taxon>
        <taxon>Pseudomonadati</taxon>
        <taxon>Thermodesulfobacteriota</taxon>
        <taxon>Desulfobacteria</taxon>
        <taxon>Desulfobacterales</taxon>
        <taxon>Desulfobacterales incertae sedis</taxon>
        <taxon>Candidatus Desulfatibia</taxon>
    </lineage>
</organism>
<sequence length="211" mass="23960">MTRVYVVRHGQTAWNLEEVFRGRADIPLDETGKQEVHLAGEALQNESVHAVYSSPLSRSMETAENIAKFHDIAVTPLEAIIDISYGEWEGVSLKEIAAKYPDLYSLWLQEPHKVRFPHGETLDEVRGRTMEAIENLVAKHLNETIALVAHRAPNKVICCALLGLDNSHFWRIQQDTASTNLFIYKNEQWIVSFLNDTSYLKVLGKTPLSDF</sequence>
<dbReference type="PROSITE" id="PS00175">
    <property type="entry name" value="PG_MUTASE"/>
    <property type="match status" value="1"/>
</dbReference>
<protein>
    <submittedName>
        <fullName evidence="2">Histidine phosphatase family protein</fullName>
    </submittedName>
</protein>
<evidence type="ECO:0000313" key="2">
    <source>
        <dbReference type="EMBL" id="MBC8433479.1"/>
    </source>
</evidence>
<name>A0A8J6P0J1_9BACT</name>
<dbReference type="Proteomes" id="UP000605201">
    <property type="component" value="Unassembled WGS sequence"/>
</dbReference>
<dbReference type="SMART" id="SM00855">
    <property type="entry name" value="PGAM"/>
    <property type="match status" value="1"/>
</dbReference>
<dbReference type="InterPro" id="IPR001345">
    <property type="entry name" value="PG/BPGM_mutase_AS"/>
</dbReference>
<dbReference type="SUPFAM" id="SSF53254">
    <property type="entry name" value="Phosphoglycerate mutase-like"/>
    <property type="match status" value="1"/>
</dbReference>
<dbReference type="InterPro" id="IPR013078">
    <property type="entry name" value="His_Pase_superF_clade-1"/>
</dbReference>
<comment type="caution">
    <text evidence="2">The sequence shown here is derived from an EMBL/GenBank/DDBJ whole genome shotgun (WGS) entry which is preliminary data.</text>
</comment>
<dbReference type="GO" id="GO:0016791">
    <property type="term" value="F:phosphatase activity"/>
    <property type="evidence" value="ECO:0007669"/>
    <property type="project" value="TreeGrafter"/>
</dbReference>
<evidence type="ECO:0000313" key="3">
    <source>
        <dbReference type="Proteomes" id="UP000605201"/>
    </source>
</evidence>
<dbReference type="Gene3D" id="3.40.50.1240">
    <property type="entry name" value="Phosphoglycerate mutase-like"/>
    <property type="match status" value="1"/>
</dbReference>
<dbReference type="Pfam" id="PF00300">
    <property type="entry name" value="His_Phos_1"/>
    <property type="match status" value="1"/>
</dbReference>
<reference evidence="2 3" key="1">
    <citation type="submission" date="2020-08" db="EMBL/GenBank/DDBJ databases">
        <title>Bridging the membrane lipid divide: bacteria of the FCB group superphylum have the potential to synthesize archaeal ether lipids.</title>
        <authorList>
            <person name="Villanueva L."/>
            <person name="Von Meijenfeldt F.A.B."/>
            <person name="Westbye A.B."/>
            <person name="Yadav S."/>
            <person name="Hopmans E.C."/>
            <person name="Dutilh B.E."/>
            <person name="Sinninghe Damste J.S."/>
        </authorList>
    </citation>
    <scope>NUCLEOTIDE SEQUENCE [LARGE SCALE GENOMIC DNA]</scope>
    <source>
        <strain evidence="2">NIOZ-UU17</strain>
    </source>
</reference>
<gene>
    <name evidence="2" type="ORF">H8D96_16340</name>
</gene>
<dbReference type="InterPro" id="IPR050275">
    <property type="entry name" value="PGM_Phosphatase"/>
</dbReference>
<feature type="binding site" evidence="1">
    <location>
        <begin position="8"/>
        <end position="15"/>
    </location>
    <ligand>
        <name>substrate</name>
    </ligand>
</feature>
<dbReference type="AlphaFoldDB" id="A0A8J6P0J1"/>
<dbReference type="PANTHER" id="PTHR48100">
    <property type="entry name" value="BROAD-SPECIFICITY PHOSPHATASE YOR283W-RELATED"/>
    <property type="match status" value="1"/>
</dbReference>
<dbReference type="EMBL" id="JACNIG010000304">
    <property type="protein sequence ID" value="MBC8433479.1"/>
    <property type="molecule type" value="Genomic_DNA"/>
</dbReference>
<dbReference type="InterPro" id="IPR029033">
    <property type="entry name" value="His_PPase_superfam"/>
</dbReference>
<dbReference type="CDD" id="cd07067">
    <property type="entry name" value="HP_PGM_like"/>
    <property type="match status" value="1"/>
</dbReference>
<accession>A0A8J6P0J1</accession>
<proteinExistence type="predicted"/>
<evidence type="ECO:0000256" key="1">
    <source>
        <dbReference type="PIRSR" id="PIRSR613078-2"/>
    </source>
</evidence>
<feature type="binding site" evidence="1">
    <location>
        <position position="58"/>
    </location>
    <ligand>
        <name>substrate</name>
    </ligand>
</feature>